<name>A0A3P6AU96_BRAOL</name>
<dbReference type="EMBL" id="LR031872">
    <property type="protein sequence ID" value="VDC96202.1"/>
    <property type="molecule type" value="Genomic_DNA"/>
</dbReference>
<organism evidence="1">
    <name type="scientific">Brassica oleracea</name>
    <name type="common">Wild cabbage</name>
    <dbReference type="NCBI Taxonomy" id="3712"/>
    <lineage>
        <taxon>Eukaryota</taxon>
        <taxon>Viridiplantae</taxon>
        <taxon>Streptophyta</taxon>
        <taxon>Embryophyta</taxon>
        <taxon>Tracheophyta</taxon>
        <taxon>Spermatophyta</taxon>
        <taxon>Magnoliopsida</taxon>
        <taxon>eudicotyledons</taxon>
        <taxon>Gunneridae</taxon>
        <taxon>Pentapetalae</taxon>
        <taxon>rosids</taxon>
        <taxon>malvids</taxon>
        <taxon>Brassicales</taxon>
        <taxon>Brassicaceae</taxon>
        <taxon>Brassiceae</taxon>
        <taxon>Brassica</taxon>
    </lineage>
</organism>
<protein>
    <submittedName>
        <fullName evidence="1">Uncharacterized protein</fullName>
    </submittedName>
</protein>
<evidence type="ECO:0000313" key="1">
    <source>
        <dbReference type="EMBL" id="VDC96202.1"/>
    </source>
</evidence>
<dbReference type="PANTHER" id="PTHR45786">
    <property type="entry name" value="DNA BINDING PROTEIN-LIKE"/>
    <property type="match status" value="1"/>
</dbReference>
<dbReference type="PANTHER" id="PTHR45786:SF66">
    <property type="entry name" value="HOOK MOTIF PROTEIN, PUTATIVE-RELATED"/>
    <property type="match status" value="1"/>
</dbReference>
<dbReference type="AlphaFoldDB" id="A0A3P6AU96"/>
<accession>A0A3P6AU96</accession>
<reference evidence="1" key="1">
    <citation type="submission" date="2018-11" db="EMBL/GenBank/DDBJ databases">
        <authorList>
            <consortium name="Genoscope - CEA"/>
            <person name="William W."/>
        </authorList>
    </citation>
    <scope>NUCLEOTIDE SEQUENCE</scope>
</reference>
<sequence length="74" mass="8489">MHIADEVSALILGDFVINKEKQDIILETNTGTFQRISEFHPSYFPLQYPLLLPYVEEGFRLDIPIGYQDTTGTK</sequence>
<proteinExistence type="predicted"/>
<gene>
    <name evidence="1" type="ORF">BOLC3T18928H</name>
</gene>